<dbReference type="PROSITE" id="PS51459">
    <property type="entry name" value="FIDO"/>
    <property type="match status" value="1"/>
</dbReference>
<dbReference type="Pfam" id="PF02661">
    <property type="entry name" value="Fic"/>
    <property type="match status" value="1"/>
</dbReference>
<feature type="domain" description="Fido" evidence="1">
    <location>
        <begin position="10"/>
        <end position="125"/>
    </location>
</feature>
<dbReference type="EMBL" id="BNJG01000001">
    <property type="protein sequence ID" value="GHO52882.1"/>
    <property type="molecule type" value="Genomic_DNA"/>
</dbReference>
<gene>
    <name evidence="2" type="primary">doc</name>
    <name evidence="2" type="ORF">KSB_13570</name>
</gene>
<evidence type="ECO:0000313" key="2">
    <source>
        <dbReference type="EMBL" id="GHO52882.1"/>
    </source>
</evidence>
<dbReference type="InterPro" id="IPR053737">
    <property type="entry name" value="Type_II_TA_Toxin"/>
</dbReference>
<dbReference type="InterPro" id="IPR003812">
    <property type="entry name" value="Fido"/>
</dbReference>
<dbReference type="Gene3D" id="1.20.120.1870">
    <property type="entry name" value="Fic/DOC protein, Fido domain"/>
    <property type="match status" value="1"/>
</dbReference>
<reference evidence="2 3" key="1">
    <citation type="journal article" date="2021" name="Int. J. Syst. Evol. Microbiol.">
        <title>Reticulibacter mediterranei gen. nov., sp. nov., within the new family Reticulibacteraceae fam. nov., and Ktedonospora formicarum gen. nov., sp. nov., Ktedonobacter robiniae sp. nov., Dictyobacter formicarum sp. nov. and Dictyobacter arantiisoli sp. nov., belonging to the class Ktedonobacteria.</title>
        <authorList>
            <person name="Yabe S."/>
            <person name="Zheng Y."/>
            <person name="Wang C.M."/>
            <person name="Sakai Y."/>
            <person name="Abe K."/>
            <person name="Yokota A."/>
            <person name="Donadio S."/>
            <person name="Cavaletti L."/>
            <person name="Monciardini P."/>
        </authorList>
    </citation>
    <scope>NUCLEOTIDE SEQUENCE [LARGE SCALE GENOMIC DNA]</scope>
    <source>
        <strain evidence="2 3">SOSP1-30</strain>
    </source>
</reference>
<proteinExistence type="predicted"/>
<protein>
    <submittedName>
        <fullName evidence="2">Death-on-curing protein</fullName>
    </submittedName>
</protein>
<evidence type="ECO:0000259" key="1">
    <source>
        <dbReference type="PROSITE" id="PS51459"/>
    </source>
</evidence>
<organism evidence="2 3">
    <name type="scientific">Ktedonobacter robiniae</name>
    <dbReference type="NCBI Taxonomy" id="2778365"/>
    <lineage>
        <taxon>Bacteria</taxon>
        <taxon>Bacillati</taxon>
        <taxon>Chloroflexota</taxon>
        <taxon>Ktedonobacteria</taxon>
        <taxon>Ktedonobacterales</taxon>
        <taxon>Ktedonobacteraceae</taxon>
        <taxon>Ktedonobacter</taxon>
    </lineage>
</organism>
<name>A0ABQ3UJH5_9CHLR</name>
<dbReference type="InterPro" id="IPR006440">
    <property type="entry name" value="Doc"/>
</dbReference>
<dbReference type="Proteomes" id="UP000654345">
    <property type="component" value="Unassembled WGS sequence"/>
</dbReference>
<dbReference type="NCBIfam" id="TIGR01550">
    <property type="entry name" value="DOC_P1"/>
    <property type="match status" value="1"/>
</dbReference>
<dbReference type="PANTHER" id="PTHR39426">
    <property type="entry name" value="HOMOLOGY TO DEATH-ON-CURING PROTEIN OF PHAGE P1"/>
    <property type="match status" value="1"/>
</dbReference>
<accession>A0ABQ3UJH5</accession>
<dbReference type="InterPro" id="IPR036597">
    <property type="entry name" value="Fido-like_dom_sf"/>
</dbReference>
<keyword evidence="3" id="KW-1185">Reference proteome</keyword>
<dbReference type="PANTHER" id="PTHR39426:SF1">
    <property type="entry name" value="HOMOLOGY TO DEATH-ON-CURING PROTEIN OF PHAGE P1"/>
    <property type="match status" value="1"/>
</dbReference>
<sequence>MAEEREIYYLERDLLLEINRLLGYNALIRDINLLESAINAPQQSAYYEGVDIVTQAAILIERIVLNHPFVDGNKRTALISGSTFLLVNNLKIVYANEEDELIYAKEIEWLVVSKDRERFLQWLRAHIQPHHD</sequence>
<dbReference type="SUPFAM" id="SSF140931">
    <property type="entry name" value="Fic-like"/>
    <property type="match status" value="1"/>
</dbReference>
<comment type="caution">
    <text evidence="2">The sequence shown here is derived from an EMBL/GenBank/DDBJ whole genome shotgun (WGS) entry which is preliminary data.</text>
</comment>
<dbReference type="RefSeq" id="WP_201369742.1">
    <property type="nucleotide sequence ID" value="NZ_BNJG01000001.1"/>
</dbReference>
<evidence type="ECO:0000313" key="3">
    <source>
        <dbReference type="Proteomes" id="UP000654345"/>
    </source>
</evidence>